<proteinExistence type="predicted"/>
<name>A0AAC9LC76_9PSEU</name>
<evidence type="ECO:0000313" key="2">
    <source>
        <dbReference type="EMBL" id="APU15288.1"/>
    </source>
</evidence>
<gene>
    <name evidence="2" type="ORF">UA74_16200</name>
</gene>
<sequence length="288" mass="29748">MRRITSRASGGIRRRSRRDHTRGVAGPRRCAGRLDRTDGAARSFGVGSGRRRARSVRSGSGVVGGIASPCRRRRRGTGVRVAPVGVSAQRLRPGRGVRPCPGRPVRRTRVVRAVAPRRAPCRGTDAAMARASPGTVAWRFGGIGAPSGSRRVAPGAATVTGRARGTGCHCDVRPHAPAPVTCGPGVGGVGDVPANVVVAGVVDVSAFGRGVVSMRCGTPFGRNPGSCARVPADEFAAQLVSVCPGRVDLGMGLAASPSSRMIRETVRATYTGQVVSSPFQTPACSHRP</sequence>
<dbReference type="Proteomes" id="UP000185511">
    <property type="component" value="Chromosome"/>
</dbReference>
<dbReference type="EMBL" id="CP016076">
    <property type="protein sequence ID" value="APU15288.1"/>
    <property type="molecule type" value="Genomic_DNA"/>
</dbReference>
<organism evidence="2 3">
    <name type="scientific">Actinoalloteichus fjordicus</name>
    <dbReference type="NCBI Taxonomy" id="1612552"/>
    <lineage>
        <taxon>Bacteria</taxon>
        <taxon>Bacillati</taxon>
        <taxon>Actinomycetota</taxon>
        <taxon>Actinomycetes</taxon>
        <taxon>Pseudonocardiales</taxon>
        <taxon>Pseudonocardiaceae</taxon>
        <taxon>Actinoalloteichus</taxon>
    </lineage>
</organism>
<protein>
    <submittedName>
        <fullName evidence="2">Uncharacterized protein</fullName>
    </submittedName>
</protein>
<keyword evidence="3" id="KW-1185">Reference proteome</keyword>
<feature type="compositionally biased region" description="Low complexity" evidence="1">
    <location>
        <begin position="1"/>
        <end position="11"/>
    </location>
</feature>
<feature type="region of interest" description="Disordered" evidence="1">
    <location>
        <begin position="1"/>
        <end position="66"/>
    </location>
</feature>
<dbReference type="AlphaFoldDB" id="A0AAC9LC76"/>
<reference evidence="3" key="1">
    <citation type="submission" date="2016-06" db="EMBL/GenBank/DDBJ databases">
        <title>Complete genome sequence of Actinoalloteichus fjordicus DSM 46855 (=ADI127-17), type strain of the new species Actinoalloteichus fjordicus.</title>
        <authorList>
            <person name="Ruckert C."/>
            <person name="Nouioui I."/>
            <person name="Willmese J."/>
            <person name="van Wezel G."/>
            <person name="Klenk H.-P."/>
            <person name="Kalinowski J."/>
            <person name="Zotchev S.B."/>
        </authorList>
    </citation>
    <scope>NUCLEOTIDE SEQUENCE [LARGE SCALE GENOMIC DNA]</scope>
    <source>
        <strain evidence="3">ADI127-7</strain>
    </source>
</reference>
<evidence type="ECO:0000256" key="1">
    <source>
        <dbReference type="SAM" id="MobiDB-lite"/>
    </source>
</evidence>
<dbReference type="KEGG" id="acad:UA74_16200"/>
<feature type="compositionally biased region" description="Low complexity" evidence="1">
    <location>
        <begin position="56"/>
        <end position="66"/>
    </location>
</feature>
<accession>A0AAC9LC76</accession>
<evidence type="ECO:0000313" key="3">
    <source>
        <dbReference type="Proteomes" id="UP000185511"/>
    </source>
</evidence>